<proteinExistence type="inferred from homology"/>
<dbReference type="EMBL" id="OU900095">
    <property type="protein sequence ID" value="CAG9859566.1"/>
    <property type="molecule type" value="Genomic_DNA"/>
</dbReference>
<comment type="catalytic activity">
    <reaction evidence="1">
        <text>Hydrolysis of terminal non-reducing N-acetyl-D-hexosamine residues in N-acetyl-beta-D-hexosaminides.</text>
        <dbReference type="EC" id="3.2.1.52"/>
    </reaction>
</comment>
<keyword evidence="7" id="KW-1185">Reference proteome</keyword>
<evidence type="ECO:0000313" key="7">
    <source>
        <dbReference type="Proteomes" id="UP001153712"/>
    </source>
</evidence>
<name>A0A9N9XMA9_PHYSR</name>
<evidence type="ECO:0000256" key="4">
    <source>
        <dbReference type="ARBA" id="ARBA00022801"/>
    </source>
</evidence>
<dbReference type="AlphaFoldDB" id="A0A9N9XMA9"/>
<gene>
    <name evidence="6" type="ORF">PHYEVI_LOCUS5940</name>
</gene>
<sequence>MNSYMQRLGWTAWRKKTTILVATGFLSLIIFGLQFSRLENSDSTTTAQSEKLIRMKTGDHIKFIESNKKSSIADLLGQAANGEEDGKMKAKRDGERESNDIERQLGIPDVNLDPNNPYIPNRRLVHLDLKGAPPIIPYLRKLFPLIRRMGATGVLLEYEDMFPFSGPLKNVSAGNAYTADNIREILNLAEASQLEIVPLIQTFGHMEFALKHREFAHLREVPNSPQALCPSRKTSLDFVRTMIDQVMALHPSVKYLHIGCDEVFQMGECDTCRLEIRDNLFLKHIRNVVDIVRSKYPSVKIIVWDDMLRHISQQAMLDVKLGELVEPMVWVYAEDIYRFVQPTIWEKYSAVFETAWAASAFKGAFGETLYIPNARRHLENTLRWLDTMAAQSVAFKRGLSGIAITGWQRYDHFAVLCELLPASIPSLALTLLATTHGYFNLSLKDKLLKVLDCPEPTLDAAPFIALTTDPFLWEKLSRCSFPGNRVFRLTNRLHNVELEAREFLDLIERQKGWMTGYNVRHNYSLGLRVDELTVDLPRLYHGMVNVARAAVEAMGDCFDNHTIGEWIEQRIYPYIVDFERIENESAVLRSVDSWPARPLPAPVKMQKLAFGVGLH</sequence>
<reference evidence="6" key="1">
    <citation type="submission" date="2022-01" db="EMBL/GenBank/DDBJ databases">
        <authorList>
            <person name="King R."/>
        </authorList>
    </citation>
    <scope>NUCLEOTIDE SEQUENCE</scope>
</reference>
<organism evidence="6 7">
    <name type="scientific">Phyllotreta striolata</name>
    <name type="common">Striped flea beetle</name>
    <name type="synonym">Crioceris striolata</name>
    <dbReference type="NCBI Taxonomy" id="444603"/>
    <lineage>
        <taxon>Eukaryota</taxon>
        <taxon>Metazoa</taxon>
        <taxon>Ecdysozoa</taxon>
        <taxon>Arthropoda</taxon>
        <taxon>Hexapoda</taxon>
        <taxon>Insecta</taxon>
        <taxon>Pterygota</taxon>
        <taxon>Neoptera</taxon>
        <taxon>Endopterygota</taxon>
        <taxon>Coleoptera</taxon>
        <taxon>Polyphaga</taxon>
        <taxon>Cucujiformia</taxon>
        <taxon>Chrysomeloidea</taxon>
        <taxon>Chrysomelidae</taxon>
        <taxon>Galerucinae</taxon>
        <taxon>Alticini</taxon>
        <taxon>Phyllotreta</taxon>
    </lineage>
</organism>
<evidence type="ECO:0000256" key="2">
    <source>
        <dbReference type="ARBA" id="ARBA00006285"/>
    </source>
</evidence>
<dbReference type="Proteomes" id="UP001153712">
    <property type="component" value="Chromosome 2"/>
</dbReference>
<dbReference type="InterPro" id="IPR038901">
    <property type="entry name" value="HEXDC-like"/>
</dbReference>
<dbReference type="Gene3D" id="3.20.20.80">
    <property type="entry name" value="Glycosidases"/>
    <property type="match status" value="1"/>
</dbReference>
<dbReference type="InterPro" id="IPR017853">
    <property type="entry name" value="GH"/>
</dbReference>
<evidence type="ECO:0000256" key="1">
    <source>
        <dbReference type="ARBA" id="ARBA00001231"/>
    </source>
</evidence>
<feature type="domain" description="Glycoside hydrolase family 20 catalytic" evidence="5">
    <location>
        <begin position="171"/>
        <end position="312"/>
    </location>
</feature>
<evidence type="ECO:0000313" key="6">
    <source>
        <dbReference type="EMBL" id="CAG9859566.1"/>
    </source>
</evidence>
<comment type="similarity">
    <text evidence="2">Belongs to the glycosyl hydrolase 20 family.</text>
</comment>
<dbReference type="GO" id="GO:0004563">
    <property type="term" value="F:beta-N-acetylhexosaminidase activity"/>
    <property type="evidence" value="ECO:0007669"/>
    <property type="project" value="UniProtKB-EC"/>
</dbReference>
<dbReference type="PANTHER" id="PTHR21040">
    <property type="entry name" value="BCDNA.GH04120"/>
    <property type="match status" value="1"/>
</dbReference>
<dbReference type="Pfam" id="PF00728">
    <property type="entry name" value="Glyco_hydro_20"/>
    <property type="match status" value="1"/>
</dbReference>
<dbReference type="PANTHER" id="PTHR21040:SF8">
    <property type="entry name" value="BCDNA.GH04120"/>
    <property type="match status" value="1"/>
</dbReference>
<dbReference type="CDD" id="cd06565">
    <property type="entry name" value="GH20_GcnA-like"/>
    <property type="match status" value="1"/>
</dbReference>
<dbReference type="SUPFAM" id="SSF51445">
    <property type="entry name" value="(Trans)glycosidases"/>
    <property type="match status" value="1"/>
</dbReference>
<evidence type="ECO:0000259" key="5">
    <source>
        <dbReference type="Pfam" id="PF00728"/>
    </source>
</evidence>
<dbReference type="EC" id="3.2.1.52" evidence="3"/>
<dbReference type="OrthoDB" id="10023921at2759"/>
<keyword evidence="4" id="KW-0378">Hydrolase</keyword>
<protein>
    <recommendedName>
        <fullName evidence="3">beta-N-acetylhexosaminidase</fullName>
        <ecNumber evidence="3">3.2.1.52</ecNumber>
    </recommendedName>
</protein>
<dbReference type="GO" id="GO:0005975">
    <property type="term" value="P:carbohydrate metabolic process"/>
    <property type="evidence" value="ECO:0007669"/>
    <property type="project" value="InterPro"/>
</dbReference>
<accession>A0A9N9XMA9</accession>
<evidence type="ECO:0000256" key="3">
    <source>
        <dbReference type="ARBA" id="ARBA00012663"/>
    </source>
</evidence>
<dbReference type="InterPro" id="IPR015883">
    <property type="entry name" value="Glyco_hydro_20_cat"/>
</dbReference>